<comment type="similarity">
    <text evidence="1">Belongs to the glutaredoxin family.</text>
</comment>
<dbReference type="Pfam" id="PF13192">
    <property type="entry name" value="Thioredoxin_3"/>
    <property type="match status" value="1"/>
</dbReference>
<accession>A0A9Y1FLM3</accession>
<dbReference type="Proteomes" id="UP001201020">
    <property type="component" value="Chromosome"/>
</dbReference>
<name>A0A9Y1FLM3_9ARCH</name>
<evidence type="ECO:0000259" key="2">
    <source>
        <dbReference type="Pfam" id="PF13192"/>
    </source>
</evidence>
<organism evidence="3">
    <name type="scientific">Candidatus Heimdallarchaeum aukensis</name>
    <dbReference type="NCBI Taxonomy" id="2876573"/>
    <lineage>
        <taxon>Archaea</taxon>
        <taxon>Promethearchaeati</taxon>
        <taxon>Candidatus Heimdallarchaeota</taxon>
        <taxon>Candidatus Heimdallarchaeia (ex Rinke et al. 2021) (nom. nud.)</taxon>
        <taxon>Candidatus Heimdallarchaeales</taxon>
        <taxon>Candidatus Heimdallarchaeaceae</taxon>
        <taxon>Candidatus Heimdallarchaeum</taxon>
    </lineage>
</organism>
<evidence type="ECO:0000256" key="1">
    <source>
        <dbReference type="ARBA" id="ARBA00007787"/>
    </source>
</evidence>
<reference evidence="3" key="1">
    <citation type="journal article" date="2022" name="Nat. Microbiol.">
        <title>Unique mobile elements and scalable gene flow at the prokaryote-eukaryote boundary revealed by circularized Asgard archaea genomes.</title>
        <authorList>
            <person name="Wu F."/>
            <person name="Speth D.R."/>
            <person name="Philosof A."/>
            <person name="Cremiere A."/>
            <person name="Narayanan A."/>
            <person name="Barco R.A."/>
            <person name="Connon S.A."/>
            <person name="Amend J.P."/>
            <person name="Antoshechkin I.A."/>
            <person name="Orphan V.J."/>
        </authorList>
    </citation>
    <scope>NUCLEOTIDE SEQUENCE</scope>
    <source>
        <strain evidence="3">PM71</strain>
    </source>
</reference>
<dbReference type="EMBL" id="CP084166">
    <property type="protein sequence ID" value="UJG41500.1"/>
    <property type="molecule type" value="Genomic_DNA"/>
</dbReference>
<sequence>MAICLAYKECKKQLEYVQSTLRKINKENEYEIEYVTELNKIAEEGIFLTPALIIEDKVISE</sequence>
<dbReference type="AlphaFoldDB" id="A0A9Y1FLM3"/>
<evidence type="ECO:0000313" key="3">
    <source>
        <dbReference type="EMBL" id="UJG41500.1"/>
    </source>
</evidence>
<gene>
    <name evidence="3" type="ORF">K9W45_03315</name>
</gene>
<dbReference type="InterPro" id="IPR012336">
    <property type="entry name" value="Thioredoxin-like_fold"/>
</dbReference>
<feature type="domain" description="Thioredoxin-like fold" evidence="2">
    <location>
        <begin position="8"/>
        <end position="60"/>
    </location>
</feature>
<protein>
    <submittedName>
        <fullName evidence="3">Thioredoxin family protein</fullName>
    </submittedName>
</protein>
<proteinExistence type="inferred from homology"/>
<dbReference type="Gene3D" id="3.40.30.10">
    <property type="entry name" value="Glutaredoxin"/>
    <property type="match status" value="1"/>
</dbReference>